<organism evidence="1 2">
    <name type="scientific">Nelumbo nucifera</name>
    <name type="common">Sacred lotus</name>
    <dbReference type="NCBI Taxonomy" id="4432"/>
    <lineage>
        <taxon>Eukaryota</taxon>
        <taxon>Viridiplantae</taxon>
        <taxon>Streptophyta</taxon>
        <taxon>Embryophyta</taxon>
        <taxon>Tracheophyta</taxon>
        <taxon>Spermatophyta</taxon>
        <taxon>Magnoliopsida</taxon>
        <taxon>Proteales</taxon>
        <taxon>Nelumbonaceae</taxon>
        <taxon>Nelumbo</taxon>
    </lineage>
</organism>
<name>A0A822ZRW3_NELNU</name>
<evidence type="ECO:0000313" key="2">
    <source>
        <dbReference type="Proteomes" id="UP000607653"/>
    </source>
</evidence>
<accession>A0A822ZRW3</accession>
<keyword evidence="2" id="KW-1185">Reference proteome</keyword>
<sequence length="108" mass="12206">MNNNDNNIQNSDIIQSNMNGGGFAFPPSGFSLFTYPGSFTFEGESEQCASHYIQQQQQPKLIDYDKLSSFLPIDDSGIPPYSGRSERTLQNVQPFSYFSREVLDMKPH</sequence>
<dbReference type="AlphaFoldDB" id="A0A822ZRW3"/>
<gene>
    <name evidence="1" type="ORF">HUJ06_002808</name>
</gene>
<dbReference type="Proteomes" id="UP000607653">
    <property type="component" value="Unassembled WGS sequence"/>
</dbReference>
<evidence type="ECO:0000313" key="1">
    <source>
        <dbReference type="EMBL" id="DAD44578.1"/>
    </source>
</evidence>
<reference evidence="1 2" key="1">
    <citation type="journal article" date="2020" name="Mol. Biol. Evol.">
        <title>Distinct Expression and Methylation Patterns for Genes with Different Fates following a Single Whole-Genome Duplication in Flowering Plants.</title>
        <authorList>
            <person name="Shi T."/>
            <person name="Rahmani R.S."/>
            <person name="Gugger P.F."/>
            <person name="Wang M."/>
            <person name="Li H."/>
            <person name="Zhang Y."/>
            <person name="Li Z."/>
            <person name="Wang Q."/>
            <person name="Van de Peer Y."/>
            <person name="Marchal K."/>
            <person name="Chen J."/>
        </authorList>
    </citation>
    <scope>NUCLEOTIDE SEQUENCE [LARGE SCALE GENOMIC DNA]</scope>
    <source>
        <tissue evidence="1">Leaf</tissue>
    </source>
</reference>
<proteinExistence type="predicted"/>
<dbReference type="EMBL" id="DUZY01000007">
    <property type="protein sequence ID" value="DAD44578.1"/>
    <property type="molecule type" value="Genomic_DNA"/>
</dbReference>
<protein>
    <submittedName>
        <fullName evidence="1">Uncharacterized protein</fullName>
    </submittedName>
</protein>
<comment type="caution">
    <text evidence="1">The sequence shown here is derived from an EMBL/GenBank/DDBJ whole genome shotgun (WGS) entry which is preliminary data.</text>
</comment>